<dbReference type="SMART" id="SM00256">
    <property type="entry name" value="FBOX"/>
    <property type="match status" value="2"/>
</dbReference>
<dbReference type="InterPro" id="IPR013187">
    <property type="entry name" value="F-box-assoc_dom_typ3"/>
</dbReference>
<name>A0AAV1S2U5_9ROSI</name>
<proteinExistence type="predicted"/>
<evidence type="ECO:0000259" key="1">
    <source>
        <dbReference type="SMART" id="SM00256"/>
    </source>
</evidence>
<dbReference type="Pfam" id="PF00646">
    <property type="entry name" value="F-box"/>
    <property type="match status" value="2"/>
</dbReference>
<dbReference type="CDD" id="cd22157">
    <property type="entry name" value="F-box_AtFBW1-like"/>
    <property type="match status" value="1"/>
</dbReference>
<organism evidence="2 3">
    <name type="scientific">Dovyalis caffra</name>
    <dbReference type="NCBI Taxonomy" id="77055"/>
    <lineage>
        <taxon>Eukaryota</taxon>
        <taxon>Viridiplantae</taxon>
        <taxon>Streptophyta</taxon>
        <taxon>Embryophyta</taxon>
        <taxon>Tracheophyta</taxon>
        <taxon>Spermatophyta</taxon>
        <taxon>Magnoliopsida</taxon>
        <taxon>eudicotyledons</taxon>
        <taxon>Gunneridae</taxon>
        <taxon>Pentapetalae</taxon>
        <taxon>rosids</taxon>
        <taxon>fabids</taxon>
        <taxon>Malpighiales</taxon>
        <taxon>Salicaceae</taxon>
        <taxon>Flacourtieae</taxon>
        <taxon>Dovyalis</taxon>
    </lineage>
</organism>
<feature type="domain" description="F-box" evidence="1">
    <location>
        <begin position="449"/>
        <end position="487"/>
    </location>
</feature>
<dbReference type="EMBL" id="CAWUPB010001168">
    <property type="protein sequence ID" value="CAK7345566.1"/>
    <property type="molecule type" value="Genomic_DNA"/>
</dbReference>
<dbReference type="Pfam" id="PF08268">
    <property type="entry name" value="FBA_3"/>
    <property type="match status" value="1"/>
</dbReference>
<evidence type="ECO:0000313" key="3">
    <source>
        <dbReference type="Proteomes" id="UP001314170"/>
    </source>
</evidence>
<dbReference type="PANTHER" id="PTHR35546:SF130">
    <property type="entry name" value="EXPRESSED PROTEIN"/>
    <property type="match status" value="1"/>
</dbReference>
<dbReference type="InterPro" id="IPR055290">
    <property type="entry name" value="At3g26010-like"/>
</dbReference>
<dbReference type="Proteomes" id="UP001314170">
    <property type="component" value="Unassembled WGS sequence"/>
</dbReference>
<protein>
    <recommendedName>
        <fullName evidence="1">F-box domain-containing protein</fullName>
    </recommendedName>
</protein>
<dbReference type="PANTHER" id="PTHR35546">
    <property type="entry name" value="F-BOX PROTEIN INTERACTION DOMAIN PROTEIN-RELATED"/>
    <property type="match status" value="1"/>
</dbReference>
<evidence type="ECO:0000313" key="2">
    <source>
        <dbReference type="EMBL" id="CAK7345566.1"/>
    </source>
</evidence>
<dbReference type="SUPFAM" id="SSF81383">
    <property type="entry name" value="F-box domain"/>
    <property type="match status" value="2"/>
</dbReference>
<accession>A0AAV1S2U5</accession>
<reference evidence="2 3" key="1">
    <citation type="submission" date="2024-01" db="EMBL/GenBank/DDBJ databases">
        <authorList>
            <person name="Waweru B."/>
        </authorList>
    </citation>
    <scope>NUCLEOTIDE SEQUENCE [LARGE SCALE GENOMIC DNA]</scope>
</reference>
<dbReference type="AlphaFoldDB" id="A0AAV1S2U5"/>
<dbReference type="Pfam" id="PF07734">
    <property type="entry name" value="FBA_1"/>
    <property type="match status" value="1"/>
</dbReference>
<dbReference type="InterPro" id="IPR036047">
    <property type="entry name" value="F-box-like_dom_sf"/>
</dbReference>
<feature type="domain" description="F-box" evidence="1">
    <location>
        <begin position="17"/>
        <end position="57"/>
    </location>
</feature>
<sequence>MNSPKQQNSSSVQAVIGNDDLLTEILFRLPARSVLKFKFVSMRWLSIISGSSFAIRHTHFNPHTISSLIFKVSYYLKRPPSFRYVSLDGKSLVNNSSDFLNFDPNNAGRSYVYNSCNGLLLCSKRRGYSFERSILTDYIFNPSTRQFAILPPRPGQGNHFNRIQLAFDPSKSPSYQVVCTHFFNSVIKIYVYSSDTKDWRLSANEENFDSLSVNFDKGVFWNRAIHWMSLMGNGFSFFLDKESFQTIPRPPLPENWHDQNFGYFGESGGNLHFIGLVAANQTNPDDFTSLDMSSDQSIVVYALEKGCSEWFVKYCLQMNAIVLAYPKKYCLQTNAIAMAHPGVIEYLTFSPFSEIVLSFIEGNSEAGPLLVMRIPGDILSYSFKGKTFKKILSLPPFDHASYCAFKHGETLSWSFVERDNETGPLLVMNIPDSPKQKKSSSVDAVIDNDDLLTGILVRLPAKSVLKFKLVCKKWLYIISHPSFAIHHTYLNPHTISALILKLSFLFNKPSSYQYVSLDGKSLVTVPSDFLRFDHKNPGSTFVSQSCNGLLLCSRRRWYSGERTESTDHYVFNPTTRQFAILPPPAGQGIHFNWIQLAFDPSKSPRYQVVCTHFLNSVLKIQVYSSETKDWKLCVNQENFDSLCVNFANCVVWNGALHWISPMGNGFSFLLDKECLQKIPRPPLPENWQVHNFRYFGESGGHLHFIGFQASNINPDDLSMGIISPYMSTDQSPDQSIVVYAMEGGCSKWFIKYSLHINAITMACPGMIEDPPVLPFSAKVSVKVLSFIDESDEKGPLMVLNIPGGIISYSFKDKTFNNIWSFAPFKHAICDAFNYTETLSWI</sequence>
<gene>
    <name evidence="2" type="ORF">DCAF_LOCUS18299</name>
</gene>
<dbReference type="InterPro" id="IPR006527">
    <property type="entry name" value="F-box-assoc_dom_typ1"/>
</dbReference>
<comment type="caution">
    <text evidence="2">The sequence shown here is derived from an EMBL/GenBank/DDBJ whole genome shotgun (WGS) entry which is preliminary data.</text>
</comment>
<dbReference type="InterPro" id="IPR001810">
    <property type="entry name" value="F-box_dom"/>
</dbReference>
<keyword evidence="3" id="KW-1185">Reference proteome</keyword>